<comment type="catalytic activity">
    <reaction evidence="1 10">
        <text>a fatty acyl-[ACP] + phosphate = an acyl phosphate + holo-[ACP]</text>
        <dbReference type="Rhea" id="RHEA:42292"/>
        <dbReference type="Rhea" id="RHEA-COMP:9685"/>
        <dbReference type="Rhea" id="RHEA-COMP:14125"/>
        <dbReference type="ChEBI" id="CHEBI:43474"/>
        <dbReference type="ChEBI" id="CHEBI:59918"/>
        <dbReference type="ChEBI" id="CHEBI:64479"/>
        <dbReference type="ChEBI" id="CHEBI:138651"/>
        <dbReference type="EC" id="2.3.1.274"/>
    </reaction>
</comment>
<evidence type="ECO:0000256" key="11">
    <source>
        <dbReference type="SAM" id="MobiDB-lite"/>
    </source>
</evidence>
<comment type="function">
    <text evidence="10">Catalyzes the reversible formation of acyl-phosphate (acyl-PO(4)) from acyl-[acyl-carrier-protein] (acyl-ACP). This enzyme utilizes acyl-ACP as fatty acyl donor, but not acyl-CoA.</text>
</comment>
<keyword evidence="12" id="KW-0012">Acyltransferase</keyword>
<evidence type="ECO:0000313" key="13">
    <source>
        <dbReference type="Proteomes" id="UP000186806"/>
    </source>
</evidence>
<evidence type="ECO:0000256" key="2">
    <source>
        <dbReference type="ARBA" id="ARBA00022490"/>
    </source>
</evidence>
<protein>
    <recommendedName>
        <fullName evidence="8 10">Phosphate acyltransferase</fullName>
        <ecNumber evidence="8 10">2.3.1.274</ecNumber>
    </recommendedName>
    <alternativeName>
        <fullName evidence="10">Acyl-ACP phosphotransacylase</fullName>
    </alternativeName>
    <alternativeName>
        <fullName evidence="10">Acyl-[acyl-carrier-protein]--phosphate acyltransferase</fullName>
    </alternativeName>
    <alternativeName>
        <fullName evidence="10">Phosphate-acyl-ACP acyltransferase</fullName>
    </alternativeName>
</protein>
<comment type="caution">
    <text evidence="12">The sequence shown here is derived from an EMBL/GenBank/DDBJ whole genome shotgun (WGS) entry which is preliminary data.</text>
</comment>
<evidence type="ECO:0000256" key="9">
    <source>
        <dbReference type="ARBA" id="ARBA00046608"/>
    </source>
</evidence>
<name>A0A1Q8TH09_9GAMM</name>
<dbReference type="UniPathway" id="UPA00085"/>
<dbReference type="PANTHER" id="PTHR30100">
    <property type="entry name" value="FATTY ACID/PHOSPHOLIPID SYNTHESIS PROTEIN PLSX"/>
    <property type="match status" value="1"/>
</dbReference>
<dbReference type="Gene3D" id="3.40.718.10">
    <property type="entry name" value="Isopropylmalate Dehydrogenase"/>
    <property type="match status" value="1"/>
</dbReference>
<dbReference type="STRING" id="223900.GCA_000821045_02388"/>
<sequence>MTVRIAIDAMGGDLGPRATVTGSLQALAMHSNLEIQMHGPRDALEAELESLPKRLSGYRPRLVLQHAPRVISQAMRVANAVREASGSSMLGAIASVRDGHADACVSAGNTGALMALSRRELGTVKGIARPAISTAVPTQGGGQCYLLDLGANVGVQAHHLVDFARMGAIMARVIDDVATPRVALLNIGVEANKGVPSVREADEYLRQSVACHRDGYGFDYIGYLEGDGVFSGAADVVVCDGFVGNAVLKASEGLATMLLSRLQETFEAHLTTRLVRAMARPALLRLKRRLDPVRYNGASLLGLSGIVVKSHGGADAKGFAYAISRAVREVDMDLPSHLARELSDTVRPEPSILSVDSDSGRADSGLASDAQPDDSHPQR</sequence>
<dbReference type="InterPro" id="IPR012281">
    <property type="entry name" value="Phospholipid_synth_PlsX-like"/>
</dbReference>
<comment type="similarity">
    <text evidence="10">Belongs to the PlsX family.</text>
</comment>
<dbReference type="GO" id="GO:0008654">
    <property type="term" value="P:phospholipid biosynthetic process"/>
    <property type="evidence" value="ECO:0007669"/>
    <property type="project" value="UniProtKB-KW"/>
</dbReference>
<dbReference type="PANTHER" id="PTHR30100:SF1">
    <property type="entry name" value="PHOSPHATE ACYLTRANSFERASE"/>
    <property type="match status" value="1"/>
</dbReference>
<organism evidence="12 13">
    <name type="scientific">Chromohalobacter japonicus</name>
    <dbReference type="NCBI Taxonomy" id="223900"/>
    <lineage>
        <taxon>Bacteria</taxon>
        <taxon>Pseudomonadati</taxon>
        <taxon>Pseudomonadota</taxon>
        <taxon>Gammaproteobacteria</taxon>
        <taxon>Oceanospirillales</taxon>
        <taxon>Halomonadaceae</taxon>
        <taxon>Chromohalobacter</taxon>
    </lineage>
</organism>
<evidence type="ECO:0000256" key="3">
    <source>
        <dbReference type="ARBA" id="ARBA00022516"/>
    </source>
</evidence>
<dbReference type="EMBL" id="MSDQ01000004">
    <property type="protein sequence ID" value="OLO12969.1"/>
    <property type="molecule type" value="Genomic_DNA"/>
</dbReference>
<dbReference type="GO" id="GO:0043811">
    <property type="term" value="F:phosphate:acyl-[acyl carrier protein] acyltransferase activity"/>
    <property type="evidence" value="ECO:0007669"/>
    <property type="project" value="UniProtKB-UniRule"/>
</dbReference>
<evidence type="ECO:0000256" key="5">
    <source>
        <dbReference type="ARBA" id="ARBA00023098"/>
    </source>
</evidence>
<evidence type="ECO:0000256" key="7">
    <source>
        <dbReference type="ARBA" id="ARBA00023264"/>
    </source>
</evidence>
<dbReference type="AlphaFoldDB" id="A0A1Q8TH09"/>
<dbReference type="EC" id="2.3.1.274" evidence="8 10"/>
<keyword evidence="6 10" id="KW-0594">Phospholipid biosynthesis</keyword>
<evidence type="ECO:0000313" key="12">
    <source>
        <dbReference type="EMBL" id="OLO12969.1"/>
    </source>
</evidence>
<gene>
    <name evidence="10" type="primary">plsX</name>
    <name evidence="12" type="ORF">BTW10_01785</name>
</gene>
<evidence type="ECO:0000256" key="8">
    <source>
        <dbReference type="ARBA" id="ARBA00024069"/>
    </source>
</evidence>
<dbReference type="HAMAP" id="MF_00019">
    <property type="entry name" value="PlsX"/>
    <property type="match status" value="1"/>
</dbReference>
<keyword evidence="13" id="KW-1185">Reference proteome</keyword>
<feature type="region of interest" description="Disordered" evidence="11">
    <location>
        <begin position="341"/>
        <end position="379"/>
    </location>
</feature>
<dbReference type="NCBIfam" id="TIGR00182">
    <property type="entry name" value="plsX"/>
    <property type="match status" value="1"/>
</dbReference>
<comment type="pathway">
    <text evidence="10">Lipid metabolism; phospholipid metabolism.</text>
</comment>
<dbReference type="PIRSF" id="PIRSF002465">
    <property type="entry name" value="Phsphlp_syn_PlsX"/>
    <property type="match status" value="1"/>
</dbReference>
<dbReference type="Proteomes" id="UP000186806">
    <property type="component" value="Unassembled WGS sequence"/>
</dbReference>
<comment type="subcellular location">
    <subcellularLocation>
        <location evidence="10">Cytoplasm</location>
    </subcellularLocation>
    <text evidence="10">Associated with the membrane possibly through PlsY.</text>
</comment>
<accession>A0A1Q8TH09</accession>
<dbReference type="GO" id="GO:0005737">
    <property type="term" value="C:cytoplasm"/>
    <property type="evidence" value="ECO:0007669"/>
    <property type="project" value="UniProtKB-SubCell"/>
</dbReference>
<keyword evidence="3 10" id="KW-0444">Lipid biosynthesis</keyword>
<evidence type="ECO:0000256" key="6">
    <source>
        <dbReference type="ARBA" id="ARBA00023209"/>
    </source>
</evidence>
<dbReference type="GO" id="GO:0006633">
    <property type="term" value="P:fatty acid biosynthetic process"/>
    <property type="evidence" value="ECO:0007669"/>
    <property type="project" value="UniProtKB-UniRule"/>
</dbReference>
<keyword evidence="2 10" id="KW-0963">Cytoplasm</keyword>
<dbReference type="InterPro" id="IPR003664">
    <property type="entry name" value="FA_synthesis"/>
</dbReference>
<dbReference type="Pfam" id="PF02504">
    <property type="entry name" value="FA_synthesis"/>
    <property type="match status" value="1"/>
</dbReference>
<keyword evidence="5 10" id="KW-0443">Lipid metabolism</keyword>
<dbReference type="SUPFAM" id="SSF53659">
    <property type="entry name" value="Isocitrate/Isopropylmalate dehydrogenase-like"/>
    <property type="match status" value="1"/>
</dbReference>
<reference evidence="12 13" key="1">
    <citation type="submission" date="2016-12" db="EMBL/GenBank/DDBJ databases">
        <title>Draft genome sequences of strains Salinicola socius SMB35, Salinicola sp. MH3R3-1 and Chromohalobacter sp. SMB17 from the Verkhnekamsk potash mining region of Russia.</title>
        <authorList>
            <person name="Mavrodi D.V."/>
            <person name="Olsson B.E."/>
            <person name="Korsakova E.S."/>
            <person name="Pyankova A."/>
            <person name="Mavrodi O.V."/>
            <person name="Plotnikova E.G."/>
        </authorList>
    </citation>
    <scope>NUCLEOTIDE SEQUENCE [LARGE SCALE GENOMIC DNA]</scope>
    <source>
        <strain evidence="12 13">SMB17</strain>
    </source>
</reference>
<proteinExistence type="inferred from homology"/>
<comment type="subunit">
    <text evidence="9 10">Homodimer. Probably interacts with PlsY.</text>
</comment>
<evidence type="ECO:0000256" key="1">
    <source>
        <dbReference type="ARBA" id="ARBA00001232"/>
    </source>
</evidence>
<keyword evidence="4 10" id="KW-0808">Transferase</keyword>
<evidence type="ECO:0000256" key="4">
    <source>
        <dbReference type="ARBA" id="ARBA00022679"/>
    </source>
</evidence>
<evidence type="ECO:0000256" key="10">
    <source>
        <dbReference type="HAMAP-Rule" id="MF_00019"/>
    </source>
</evidence>
<keyword evidence="7 10" id="KW-1208">Phospholipid metabolism</keyword>